<evidence type="ECO:0000313" key="8">
    <source>
        <dbReference type="Proteomes" id="UP001244564"/>
    </source>
</evidence>
<dbReference type="Proteomes" id="UP000251431">
    <property type="component" value="Unassembled WGS sequence"/>
</dbReference>
<dbReference type="GO" id="GO:0009001">
    <property type="term" value="F:serine O-acetyltransferase activity"/>
    <property type="evidence" value="ECO:0007669"/>
    <property type="project" value="UniProtKB-EC"/>
</dbReference>
<sequence>MSLNDWLNQKVPEITGSLTSINKQYIDVDNSIGFDGRDRVIKIIDNFHEVLFPGIYMTRPIDETRVNVVCSNKLRETALDLRDIIEKVLFYNMEDSDPANCEKYCREQADKIVMNLINRFPAIRQVLQTDIQAAYNGDPAALSTEEILLSYPSIVAVYIHRIAHELYEMGVQIVPRIMSEYAHRLTGIDIHPGATIGESFFIDHGTGVVIGETCTIGKNVKIYQGVTLGALSFPLDENGNPIKGIKRHPNIADNVVIYAGATILGGETTIGHDSVLGSNIWLTHSVPPYSRVYNSQPSPNISNSQMKNIEYHI</sequence>
<dbReference type="InterPro" id="IPR053376">
    <property type="entry name" value="Serine_acetyltransferase"/>
</dbReference>
<keyword evidence="4 5" id="KW-0012">Acyltransferase</keyword>
<dbReference type="InterPro" id="IPR045304">
    <property type="entry name" value="LbH_SAT"/>
</dbReference>
<reference evidence="5 7" key="1">
    <citation type="submission" date="2018-06" db="EMBL/GenBank/DDBJ databases">
        <authorList>
            <consortium name="Pathogen Informatics"/>
            <person name="Doyle S."/>
        </authorList>
    </citation>
    <scope>NUCLEOTIDE SEQUENCE [LARGE SCALE GENOMIC DNA]</scope>
    <source>
        <strain evidence="5 7">NCTC7582</strain>
    </source>
</reference>
<evidence type="ECO:0000313" key="5">
    <source>
        <dbReference type="EMBL" id="SPT97925.1"/>
    </source>
</evidence>
<evidence type="ECO:0000256" key="4">
    <source>
        <dbReference type="ARBA" id="ARBA00023315"/>
    </source>
</evidence>
<dbReference type="SUPFAM" id="SSF51161">
    <property type="entry name" value="Trimeric LpxA-like enzymes"/>
    <property type="match status" value="1"/>
</dbReference>
<organism evidence="5 7">
    <name type="scientific">Lysinibacillus capsici</name>
    <dbReference type="NCBI Taxonomy" id="2115968"/>
    <lineage>
        <taxon>Bacteria</taxon>
        <taxon>Bacillati</taxon>
        <taxon>Bacillota</taxon>
        <taxon>Bacilli</taxon>
        <taxon>Bacillales</taxon>
        <taxon>Bacillaceae</taxon>
        <taxon>Lysinibacillus</taxon>
    </lineage>
</organism>
<name>A0A2X0XFR7_9BACI</name>
<dbReference type="EMBL" id="CP122283">
    <property type="protein sequence ID" value="WGF36952.1"/>
    <property type="molecule type" value="Genomic_DNA"/>
</dbReference>
<dbReference type="STRING" id="1421.A2J09_20770"/>
<keyword evidence="3 5" id="KW-0808">Transferase</keyword>
<comment type="pathway">
    <text evidence="1">Amino-acid biosynthesis; L-cysteine biosynthesis; L-cysteine from L-serine: step 1/2.</text>
</comment>
<dbReference type="PANTHER" id="PTHR42811">
    <property type="entry name" value="SERINE ACETYLTRANSFERASE"/>
    <property type="match status" value="1"/>
</dbReference>
<evidence type="ECO:0000313" key="6">
    <source>
        <dbReference type="EMBL" id="WGF36952.1"/>
    </source>
</evidence>
<proteinExistence type="predicted"/>
<dbReference type="RefSeq" id="WP_004233580.1">
    <property type="nucleotide sequence ID" value="NZ_CANLUV010000003.1"/>
</dbReference>
<protein>
    <submittedName>
        <fullName evidence="5">Serine O-acetyltransferase</fullName>
        <ecNumber evidence="5">2.3.1.30</ecNumber>
    </submittedName>
    <submittedName>
        <fullName evidence="6">Serine acetyltransferase</fullName>
    </submittedName>
</protein>
<dbReference type="NCBIfam" id="NF041874">
    <property type="entry name" value="EPS_EpsC"/>
    <property type="match status" value="1"/>
</dbReference>
<keyword evidence="2" id="KW-0028">Amino-acid biosynthesis</keyword>
<dbReference type="GO" id="GO:0008652">
    <property type="term" value="P:amino acid biosynthetic process"/>
    <property type="evidence" value="ECO:0007669"/>
    <property type="project" value="UniProtKB-KW"/>
</dbReference>
<accession>A0A2X0XFR7</accession>
<evidence type="ECO:0000256" key="3">
    <source>
        <dbReference type="ARBA" id="ARBA00022679"/>
    </source>
</evidence>
<gene>
    <name evidence="5" type="primary">cysE</name>
    <name evidence="5" type="ORF">NCTC7582_01365</name>
    <name evidence="6" type="ORF">QBO96_14485</name>
</gene>
<dbReference type="EC" id="2.3.1.30" evidence="5"/>
<dbReference type="EMBL" id="UAQE01000001">
    <property type="protein sequence ID" value="SPT97925.1"/>
    <property type="molecule type" value="Genomic_DNA"/>
</dbReference>
<evidence type="ECO:0000256" key="1">
    <source>
        <dbReference type="ARBA" id="ARBA00004876"/>
    </source>
</evidence>
<evidence type="ECO:0000313" key="7">
    <source>
        <dbReference type="Proteomes" id="UP000251431"/>
    </source>
</evidence>
<dbReference type="AlphaFoldDB" id="A0A2X0XFR7"/>
<evidence type="ECO:0000256" key="2">
    <source>
        <dbReference type="ARBA" id="ARBA00022605"/>
    </source>
</evidence>
<dbReference type="Proteomes" id="UP001244564">
    <property type="component" value="Chromosome"/>
</dbReference>
<dbReference type="GeneID" id="74907594"/>
<keyword evidence="8" id="KW-1185">Reference proteome</keyword>
<reference evidence="6 8" key="2">
    <citation type="submission" date="2023-04" db="EMBL/GenBank/DDBJ databases">
        <title>Genomic of Lysinibacillus capsici TSBLM.</title>
        <authorList>
            <person name="Hu X.S."/>
            <person name="Yu C.H."/>
        </authorList>
    </citation>
    <scope>NUCLEOTIDE SEQUENCE [LARGE SCALE GENOMIC DNA]</scope>
    <source>
        <strain evidence="6 8">TSBLM</strain>
    </source>
</reference>
<dbReference type="Gene3D" id="2.160.10.10">
    <property type="entry name" value="Hexapeptide repeat proteins"/>
    <property type="match status" value="1"/>
</dbReference>
<dbReference type="InterPro" id="IPR011004">
    <property type="entry name" value="Trimer_LpxA-like_sf"/>
</dbReference>
<dbReference type="Gene3D" id="1.10.3130.10">
    <property type="entry name" value="serine acetyltransferase, domain 1"/>
    <property type="match status" value="1"/>
</dbReference>
<dbReference type="CDD" id="cd03354">
    <property type="entry name" value="LbH_SAT"/>
    <property type="match status" value="1"/>
</dbReference>
<dbReference type="InterPro" id="IPR042122">
    <property type="entry name" value="Ser_AcTrfase_N_sf"/>
</dbReference>